<dbReference type="Gene3D" id="2.20.70.10">
    <property type="match status" value="1"/>
</dbReference>
<organism evidence="6">
    <name type="scientific">Chromera velia CCMP2878</name>
    <dbReference type="NCBI Taxonomy" id="1169474"/>
    <lineage>
        <taxon>Eukaryota</taxon>
        <taxon>Sar</taxon>
        <taxon>Alveolata</taxon>
        <taxon>Colpodellida</taxon>
        <taxon>Chromeraceae</taxon>
        <taxon>Chromera</taxon>
    </lineage>
</organism>
<dbReference type="GO" id="GO:0005634">
    <property type="term" value="C:nucleus"/>
    <property type="evidence" value="ECO:0007669"/>
    <property type="project" value="UniProtKB-SubCell"/>
</dbReference>
<dbReference type="InterPro" id="IPR051583">
    <property type="entry name" value="YAP1"/>
</dbReference>
<comment type="subcellular location">
    <subcellularLocation>
        <location evidence="2">Cytoplasm</location>
    </subcellularLocation>
    <subcellularLocation>
        <location evidence="1">Nucleus</location>
    </subcellularLocation>
</comment>
<dbReference type="SMART" id="SM00456">
    <property type="entry name" value="WW"/>
    <property type="match status" value="2"/>
</dbReference>
<dbReference type="VEuPathDB" id="CryptoDB:Cvel_25863"/>
<sequence>MSSPMITIKAFLSGLGVRLEVEPELYVFMSEAVAEDLPPGWSVARDAKDRTYFVNKRDKEASWQHPLQNMYKDLCKTFRVVYRSPNKKQLIEDEFALRHREAVDLLQQWRSATTEKGETYYYHNVSGRSR</sequence>
<evidence type="ECO:0000256" key="4">
    <source>
        <dbReference type="ARBA" id="ARBA00023242"/>
    </source>
</evidence>
<dbReference type="GO" id="GO:0005737">
    <property type="term" value="C:cytoplasm"/>
    <property type="evidence" value="ECO:0007669"/>
    <property type="project" value="UniProtKB-SubCell"/>
</dbReference>
<evidence type="ECO:0000259" key="5">
    <source>
        <dbReference type="PROSITE" id="PS50020"/>
    </source>
</evidence>
<dbReference type="GO" id="GO:0035329">
    <property type="term" value="P:hippo signaling"/>
    <property type="evidence" value="ECO:0007669"/>
    <property type="project" value="TreeGrafter"/>
</dbReference>
<dbReference type="PROSITE" id="PS50020">
    <property type="entry name" value="WW_DOMAIN_2"/>
    <property type="match status" value="1"/>
</dbReference>
<proteinExistence type="predicted"/>
<protein>
    <recommendedName>
        <fullName evidence="5">WW domain-containing protein</fullName>
    </recommendedName>
</protein>
<evidence type="ECO:0000313" key="6">
    <source>
        <dbReference type="EMBL" id="CEM41174.1"/>
    </source>
</evidence>
<dbReference type="PhylomeDB" id="A0A0G4HB68"/>
<feature type="domain" description="WW" evidence="5">
    <location>
        <begin position="35"/>
        <end position="68"/>
    </location>
</feature>
<evidence type="ECO:0000256" key="1">
    <source>
        <dbReference type="ARBA" id="ARBA00004123"/>
    </source>
</evidence>
<dbReference type="InterPro" id="IPR001202">
    <property type="entry name" value="WW_dom"/>
</dbReference>
<keyword evidence="3" id="KW-0963">Cytoplasm</keyword>
<accession>A0A0G4HB68</accession>
<dbReference type="PANTHER" id="PTHR17616">
    <property type="entry name" value="YES-ASSOCIATED PROTEIN YAP1 FAMILY MEMBER"/>
    <property type="match status" value="1"/>
</dbReference>
<dbReference type="GO" id="GO:0045944">
    <property type="term" value="P:positive regulation of transcription by RNA polymerase II"/>
    <property type="evidence" value="ECO:0007669"/>
    <property type="project" value="TreeGrafter"/>
</dbReference>
<dbReference type="PANTHER" id="PTHR17616:SF8">
    <property type="entry name" value="TRANSCRIPTIONAL COACTIVATOR YORKIE"/>
    <property type="match status" value="1"/>
</dbReference>
<dbReference type="AlphaFoldDB" id="A0A0G4HB68"/>
<dbReference type="InterPro" id="IPR036020">
    <property type="entry name" value="WW_dom_sf"/>
</dbReference>
<gene>
    <name evidence="6" type="ORF">Cvel_25863</name>
</gene>
<keyword evidence="4" id="KW-0539">Nucleus</keyword>
<evidence type="ECO:0000256" key="3">
    <source>
        <dbReference type="ARBA" id="ARBA00022490"/>
    </source>
</evidence>
<dbReference type="Pfam" id="PF00397">
    <property type="entry name" value="WW"/>
    <property type="match status" value="1"/>
</dbReference>
<dbReference type="CDD" id="cd00201">
    <property type="entry name" value="WW"/>
    <property type="match status" value="1"/>
</dbReference>
<reference evidence="6" key="1">
    <citation type="submission" date="2014-11" db="EMBL/GenBank/DDBJ databases">
        <authorList>
            <person name="Otto D Thomas"/>
            <person name="Naeem Raeece"/>
        </authorList>
    </citation>
    <scope>NUCLEOTIDE SEQUENCE</scope>
</reference>
<evidence type="ECO:0000256" key="2">
    <source>
        <dbReference type="ARBA" id="ARBA00004496"/>
    </source>
</evidence>
<dbReference type="SUPFAM" id="SSF51045">
    <property type="entry name" value="WW domain"/>
    <property type="match status" value="1"/>
</dbReference>
<dbReference type="GO" id="GO:0003713">
    <property type="term" value="F:transcription coactivator activity"/>
    <property type="evidence" value="ECO:0007669"/>
    <property type="project" value="TreeGrafter"/>
</dbReference>
<dbReference type="EMBL" id="CDMZ01002182">
    <property type="protein sequence ID" value="CEM41174.1"/>
    <property type="molecule type" value="Genomic_DNA"/>
</dbReference>
<name>A0A0G4HB68_9ALVE</name>